<dbReference type="InterPro" id="IPR009080">
    <property type="entry name" value="tRNAsynth_Ia_anticodon-bd"/>
</dbReference>
<dbReference type="GO" id="GO:0005829">
    <property type="term" value="C:cytosol"/>
    <property type="evidence" value="ECO:0007669"/>
    <property type="project" value="TreeGrafter"/>
</dbReference>
<feature type="region of interest" description="Disordered" evidence="10">
    <location>
        <begin position="490"/>
        <end position="514"/>
    </location>
</feature>
<dbReference type="PANTHER" id="PTHR11946:SF93">
    <property type="entry name" value="VALINE--TRNA LIGASE, CHLOROPLASTIC_MITOCHONDRIAL 2"/>
    <property type="match status" value="1"/>
</dbReference>
<dbReference type="CDD" id="cd07962">
    <property type="entry name" value="Anticodon_Ia_Val"/>
    <property type="match status" value="1"/>
</dbReference>
<dbReference type="InterPro" id="IPR048044">
    <property type="entry name" value="Valyl-tRNA_ligase_actino"/>
</dbReference>
<dbReference type="InterPro" id="IPR014729">
    <property type="entry name" value="Rossmann-like_a/b/a_fold"/>
</dbReference>
<evidence type="ECO:0000256" key="3">
    <source>
        <dbReference type="ARBA" id="ARBA00022598"/>
    </source>
</evidence>
<protein>
    <recommendedName>
        <fullName evidence="1 9">Valine--tRNA ligase</fullName>
        <ecNumber evidence="1 9">6.1.1.9</ecNumber>
    </recommendedName>
</protein>
<evidence type="ECO:0000256" key="5">
    <source>
        <dbReference type="ARBA" id="ARBA00022840"/>
    </source>
</evidence>
<keyword evidence="2" id="KW-0963">Cytoplasm</keyword>
<keyword evidence="4" id="KW-0547">Nucleotide-binding</keyword>
<dbReference type="HAMAP" id="MF_02005">
    <property type="entry name" value="Val_tRNA_synth_type2"/>
    <property type="match status" value="1"/>
</dbReference>
<evidence type="ECO:0000259" key="12">
    <source>
        <dbReference type="Pfam" id="PF08264"/>
    </source>
</evidence>
<dbReference type="GO" id="GO:0004832">
    <property type="term" value="F:valine-tRNA ligase activity"/>
    <property type="evidence" value="ECO:0007669"/>
    <property type="project" value="UniProtKB-UniRule"/>
</dbReference>
<dbReference type="Gene3D" id="3.90.740.10">
    <property type="entry name" value="Valyl/Leucyl/Isoleucyl-tRNA synthetase, editing domain"/>
    <property type="match status" value="1"/>
</dbReference>
<dbReference type="InterPro" id="IPR002300">
    <property type="entry name" value="aa-tRNA-synth_Ia"/>
</dbReference>
<sequence>MGKIPEKYQFDQIEKKLMQRWLDEKIYHWDENRGRQETFVVDTPPPTVSGSLHVGSAFGYIQQDVIVRQRRMKGLNIFYPMGWDDNGLPTERRVQNFYNVRCNTHLPYQSGFKPKNDKKSRPEEINRDNFIELCHNVTEEDEKVFKQLWQHLGLSIDWQLEYATIDDLCRKTSQLSFAKLFKDGHVYSMFAPHLWDVDFQTAVSQAEVEDRNMPGFFHNIRFGVEGDPAGSSQAASFVIATTRPELLASCVAVIAHPDDERYKALFGKKAVTPLFRVPVPIIANDKADPEKGTGILMVCTFGDVMDVEWWRQYKLPLRQTIGRNGRMMPVQFGTQGWESLTADQANEFYGQISGKNIKQAQAAVVQMLRTSEAEALPGLGAPLTEEPKPIEHPVKMYERGERPLEIIPTRQWYIRIMDKKEALIDQGNKIQWHPDFMKVRYQNWVQGLNQDWCVSRQRYFGVPFPVWYQLDPEGNPDYENPILADEKMLPTDPQSHPAPGFDESRRGKPNGFTGDPDVMDTWATSSMTPQIASHWALGDGRHQKVFPMDIRPQGPEIIRTWAFYTIVKAYLHENQIPWHNVLVNGWILDPDRKKMSKSVGNVITPEHLLQQYSSDGVRYWSAKARLGVDTAYDEALFANGKRLVTKLYNASKFVTGHLLNQNLALLTSDKITEELDRSFLDHLLQVVSKAGRHFDNFEYADALQYTESFFWEKFCDNYLELVKVRAYQEEMTPGKISALATLKVTLSVLLRLFAPFIPFFTEEAWSWMFATESGKQSSIHASAWPSETEFKDIAPSAEGDPFGAAMEVLSVVRKAKSEAKVSVKTPLKSLTISGDEGDIKVIKLIWNDLMQTAGARDAETSVAKPEASRFEIKAEL</sequence>
<feature type="domain" description="Aminoacyl-tRNA synthetase class Ia" evidence="11">
    <location>
        <begin position="17"/>
        <end position="630"/>
    </location>
</feature>
<dbReference type="SUPFAM" id="SSF47323">
    <property type="entry name" value="Anticodon-binding domain of a subclass of class I aminoacyl-tRNA synthetases"/>
    <property type="match status" value="1"/>
</dbReference>
<dbReference type="InterPro" id="IPR009008">
    <property type="entry name" value="Val/Leu/Ile-tRNA-synth_edit"/>
</dbReference>
<dbReference type="PANTHER" id="PTHR11946">
    <property type="entry name" value="VALYL-TRNA SYNTHETASES"/>
    <property type="match status" value="1"/>
</dbReference>
<keyword evidence="3 13" id="KW-0436">Ligase</keyword>
<evidence type="ECO:0000256" key="10">
    <source>
        <dbReference type="SAM" id="MobiDB-lite"/>
    </source>
</evidence>
<keyword evidence="5" id="KW-0067">ATP-binding</keyword>
<feature type="domain" description="Methionyl/Valyl/Leucyl/Isoleucyl-tRNA synthetase anticodon-binding" evidence="12">
    <location>
        <begin position="676"/>
        <end position="828"/>
    </location>
</feature>
<evidence type="ECO:0000256" key="9">
    <source>
        <dbReference type="NCBIfam" id="TIGR00422"/>
    </source>
</evidence>
<dbReference type="NCBIfam" id="TIGR00422">
    <property type="entry name" value="valS"/>
    <property type="match status" value="1"/>
</dbReference>
<accession>A0A1F5R304</accession>
<dbReference type="EMBL" id="MFFM01000046">
    <property type="protein sequence ID" value="OGF08835.1"/>
    <property type="molecule type" value="Genomic_DNA"/>
</dbReference>
<dbReference type="SUPFAM" id="SSF50677">
    <property type="entry name" value="ValRS/IleRS/LeuRS editing domain"/>
    <property type="match status" value="1"/>
</dbReference>
<dbReference type="GO" id="GO:0005524">
    <property type="term" value="F:ATP binding"/>
    <property type="evidence" value="ECO:0007669"/>
    <property type="project" value="UniProtKB-KW"/>
</dbReference>
<comment type="caution">
    <text evidence="13">The sequence shown here is derived from an EMBL/GenBank/DDBJ whole genome shotgun (WGS) entry which is preliminary data.</text>
</comment>
<dbReference type="SUPFAM" id="SSF52374">
    <property type="entry name" value="Nucleotidylyl transferase"/>
    <property type="match status" value="1"/>
</dbReference>
<dbReference type="InterPro" id="IPR022874">
    <property type="entry name" value="Valine-tRNA_ligase_type_2"/>
</dbReference>
<organism evidence="13 14">
    <name type="scientific">Candidatus Edwardsbacteria bacterium GWF2_54_11</name>
    <dbReference type="NCBI Taxonomy" id="1817851"/>
    <lineage>
        <taxon>Bacteria</taxon>
        <taxon>Candidatus Edwardsiibacteriota</taxon>
    </lineage>
</organism>
<dbReference type="GO" id="GO:0006438">
    <property type="term" value="P:valyl-tRNA aminoacylation"/>
    <property type="evidence" value="ECO:0007669"/>
    <property type="project" value="UniProtKB-UniRule"/>
</dbReference>
<keyword evidence="7" id="KW-0030">Aminoacyl-tRNA synthetase</keyword>
<keyword evidence="6" id="KW-0648">Protein biosynthesis</keyword>
<evidence type="ECO:0000256" key="4">
    <source>
        <dbReference type="ARBA" id="ARBA00022741"/>
    </source>
</evidence>
<dbReference type="Pfam" id="PF00133">
    <property type="entry name" value="tRNA-synt_1"/>
    <property type="match status" value="1"/>
</dbReference>
<dbReference type="Gene3D" id="3.40.50.620">
    <property type="entry name" value="HUPs"/>
    <property type="match status" value="2"/>
</dbReference>
<evidence type="ECO:0000256" key="7">
    <source>
        <dbReference type="ARBA" id="ARBA00023146"/>
    </source>
</evidence>
<dbReference type="AlphaFoldDB" id="A0A1F5R304"/>
<reference evidence="13 14" key="1">
    <citation type="journal article" date="2016" name="Nat. Commun.">
        <title>Thousands of microbial genomes shed light on interconnected biogeochemical processes in an aquifer system.</title>
        <authorList>
            <person name="Anantharaman K."/>
            <person name="Brown C.T."/>
            <person name="Hug L.A."/>
            <person name="Sharon I."/>
            <person name="Castelle C.J."/>
            <person name="Probst A.J."/>
            <person name="Thomas B.C."/>
            <person name="Singh A."/>
            <person name="Wilkins M.J."/>
            <person name="Karaoz U."/>
            <person name="Brodie E.L."/>
            <person name="Williams K.H."/>
            <person name="Hubbard S.S."/>
            <person name="Banfield J.F."/>
        </authorList>
    </citation>
    <scope>NUCLEOTIDE SEQUENCE [LARGE SCALE GENOMIC DNA]</scope>
</reference>
<dbReference type="NCBIfam" id="NF000540">
    <property type="entry name" value="alt_ValS"/>
    <property type="match status" value="1"/>
</dbReference>
<evidence type="ECO:0000259" key="11">
    <source>
        <dbReference type="Pfam" id="PF00133"/>
    </source>
</evidence>
<evidence type="ECO:0000313" key="14">
    <source>
        <dbReference type="Proteomes" id="UP000177230"/>
    </source>
</evidence>
<dbReference type="InterPro" id="IPR002303">
    <property type="entry name" value="Valyl-tRNA_ligase"/>
</dbReference>
<evidence type="ECO:0000256" key="2">
    <source>
        <dbReference type="ARBA" id="ARBA00022490"/>
    </source>
</evidence>
<evidence type="ECO:0000256" key="1">
    <source>
        <dbReference type="ARBA" id="ARBA00013169"/>
    </source>
</evidence>
<dbReference type="InterPro" id="IPR013155">
    <property type="entry name" value="M/V/L/I-tRNA-synth_anticd-bd"/>
</dbReference>
<comment type="catalytic activity">
    <reaction evidence="8">
        <text>tRNA(Val) + L-valine + ATP = L-valyl-tRNA(Val) + AMP + diphosphate</text>
        <dbReference type="Rhea" id="RHEA:10704"/>
        <dbReference type="Rhea" id="RHEA-COMP:9672"/>
        <dbReference type="Rhea" id="RHEA-COMP:9708"/>
        <dbReference type="ChEBI" id="CHEBI:30616"/>
        <dbReference type="ChEBI" id="CHEBI:33019"/>
        <dbReference type="ChEBI" id="CHEBI:57762"/>
        <dbReference type="ChEBI" id="CHEBI:78442"/>
        <dbReference type="ChEBI" id="CHEBI:78537"/>
        <dbReference type="ChEBI" id="CHEBI:456215"/>
        <dbReference type="EC" id="6.1.1.9"/>
    </reaction>
</comment>
<evidence type="ECO:0000256" key="8">
    <source>
        <dbReference type="ARBA" id="ARBA00047552"/>
    </source>
</evidence>
<gene>
    <name evidence="13" type="primary">valS</name>
    <name evidence="13" type="ORF">A2024_01005</name>
</gene>
<dbReference type="Pfam" id="PF08264">
    <property type="entry name" value="Anticodon_1"/>
    <property type="match status" value="1"/>
</dbReference>
<dbReference type="Proteomes" id="UP000177230">
    <property type="component" value="Unassembled WGS sequence"/>
</dbReference>
<dbReference type="EC" id="6.1.1.9" evidence="1 9"/>
<dbReference type="Gene3D" id="1.10.730.10">
    <property type="entry name" value="Isoleucyl-tRNA Synthetase, Domain 1"/>
    <property type="match status" value="1"/>
</dbReference>
<evidence type="ECO:0000313" key="13">
    <source>
        <dbReference type="EMBL" id="OGF08835.1"/>
    </source>
</evidence>
<dbReference type="PRINTS" id="PR00986">
    <property type="entry name" value="TRNASYNTHVAL"/>
</dbReference>
<dbReference type="NCBIfam" id="NF009687">
    <property type="entry name" value="PRK13208.1"/>
    <property type="match status" value="1"/>
</dbReference>
<dbReference type="GO" id="GO:0002161">
    <property type="term" value="F:aminoacyl-tRNA deacylase activity"/>
    <property type="evidence" value="ECO:0007669"/>
    <property type="project" value="InterPro"/>
</dbReference>
<name>A0A1F5R304_9BACT</name>
<dbReference type="InterPro" id="IPR033705">
    <property type="entry name" value="Anticodon_Ia_Val"/>
</dbReference>
<evidence type="ECO:0000256" key="6">
    <source>
        <dbReference type="ARBA" id="ARBA00022917"/>
    </source>
</evidence>
<proteinExistence type="inferred from homology"/>